<evidence type="ECO:0000313" key="5">
    <source>
        <dbReference type="EMBL" id="CAF4888116.1"/>
    </source>
</evidence>
<comment type="subcellular location">
    <subcellularLocation>
        <location evidence="1">Nucleus</location>
    </subcellularLocation>
</comment>
<dbReference type="GO" id="GO:0006261">
    <property type="term" value="P:DNA-templated DNA replication"/>
    <property type="evidence" value="ECO:0007669"/>
    <property type="project" value="TreeGrafter"/>
</dbReference>
<dbReference type="GO" id="GO:0003682">
    <property type="term" value="F:chromatin binding"/>
    <property type="evidence" value="ECO:0007669"/>
    <property type="project" value="TreeGrafter"/>
</dbReference>
<sequence>LSVAYGKLSLNISNISAEQLSALEQLLQTILPLHSRLSITIDTLNTMQLMPNKDVAIDDSDASQLKQTPLQLPFSSHLLI</sequence>
<evidence type="ECO:0000313" key="6">
    <source>
        <dbReference type="Proteomes" id="UP000676336"/>
    </source>
</evidence>
<dbReference type="GO" id="GO:0005634">
    <property type="term" value="C:nucleus"/>
    <property type="evidence" value="ECO:0007669"/>
    <property type="project" value="UniProtKB-SubCell"/>
</dbReference>
<dbReference type="PANTHER" id="PTHR13489:SF0">
    <property type="entry name" value="MINI-CHROMOSOME MAINTENANCE COMPLEX-BINDING PROTEIN"/>
    <property type="match status" value="1"/>
</dbReference>
<dbReference type="Proteomes" id="UP000676336">
    <property type="component" value="Unassembled WGS sequence"/>
</dbReference>
<organism evidence="5 6">
    <name type="scientific">Rotaria magnacalcarata</name>
    <dbReference type="NCBI Taxonomy" id="392030"/>
    <lineage>
        <taxon>Eukaryota</taxon>
        <taxon>Metazoa</taxon>
        <taxon>Spiralia</taxon>
        <taxon>Gnathifera</taxon>
        <taxon>Rotifera</taxon>
        <taxon>Eurotatoria</taxon>
        <taxon>Bdelloidea</taxon>
        <taxon>Philodinida</taxon>
        <taxon>Philodinidae</taxon>
        <taxon>Rotaria</taxon>
    </lineage>
</organism>
<evidence type="ECO:0000256" key="3">
    <source>
        <dbReference type="ARBA" id="ARBA00015405"/>
    </source>
</evidence>
<comment type="similarity">
    <text evidence="2">Belongs to the MCMBP family.</text>
</comment>
<proteinExistence type="inferred from homology"/>
<dbReference type="Pfam" id="PF09739">
    <property type="entry name" value="MCM_bind"/>
    <property type="match status" value="1"/>
</dbReference>
<dbReference type="PANTHER" id="PTHR13489">
    <property type="entry name" value="MINI-CHROMOSOME MAINTENANCE COMPLEX-BINDING PROTEIN"/>
    <property type="match status" value="1"/>
</dbReference>
<reference evidence="5" key="1">
    <citation type="submission" date="2021-02" db="EMBL/GenBank/DDBJ databases">
        <authorList>
            <person name="Nowell W R."/>
        </authorList>
    </citation>
    <scope>NUCLEOTIDE SEQUENCE</scope>
</reference>
<feature type="non-terminal residue" evidence="5">
    <location>
        <position position="80"/>
    </location>
</feature>
<evidence type="ECO:0000256" key="1">
    <source>
        <dbReference type="ARBA" id="ARBA00004123"/>
    </source>
</evidence>
<dbReference type="InterPro" id="IPR019140">
    <property type="entry name" value="MCM_complex-bd"/>
</dbReference>
<keyword evidence="4" id="KW-0539">Nucleus</keyword>
<dbReference type="AlphaFoldDB" id="A0A8S3C6W3"/>
<name>A0A8S3C6W3_9BILA</name>
<dbReference type="EMBL" id="CAJOBI010170785">
    <property type="protein sequence ID" value="CAF4888116.1"/>
    <property type="molecule type" value="Genomic_DNA"/>
</dbReference>
<accession>A0A8S3C6W3</accession>
<comment type="caution">
    <text evidence="5">The sequence shown here is derived from an EMBL/GenBank/DDBJ whole genome shotgun (WGS) entry which is preliminary data.</text>
</comment>
<evidence type="ECO:0000256" key="4">
    <source>
        <dbReference type="ARBA" id="ARBA00023242"/>
    </source>
</evidence>
<feature type="non-terminal residue" evidence="5">
    <location>
        <position position="1"/>
    </location>
</feature>
<gene>
    <name evidence="5" type="ORF">SMN809_LOCUS51141</name>
</gene>
<protein>
    <recommendedName>
        <fullName evidence="3">Mini-chromosome maintenance complex-binding protein</fullName>
    </recommendedName>
</protein>
<evidence type="ECO:0000256" key="2">
    <source>
        <dbReference type="ARBA" id="ARBA00007925"/>
    </source>
</evidence>